<gene>
    <name evidence="3" type="ORF">MAR_012968</name>
</gene>
<name>A0ABY7G1J5_MYAAR</name>
<feature type="region of interest" description="Disordered" evidence="1">
    <location>
        <begin position="1"/>
        <end position="34"/>
    </location>
</feature>
<proteinExistence type="predicted"/>
<dbReference type="EMBL" id="CP111026">
    <property type="protein sequence ID" value="WAR27264.1"/>
    <property type="molecule type" value="Genomic_DNA"/>
</dbReference>
<feature type="transmembrane region" description="Helical" evidence="2">
    <location>
        <begin position="230"/>
        <end position="250"/>
    </location>
</feature>
<evidence type="ECO:0000256" key="2">
    <source>
        <dbReference type="SAM" id="Phobius"/>
    </source>
</evidence>
<keyword evidence="2" id="KW-1133">Transmembrane helix</keyword>
<organism evidence="3 4">
    <name type="scientific">Mya arenaria</name>
    <name type="common">Soft-shell clam</name>
    <dbReference type="NCBI Taxonomy" id="6604"/>
    <lineage>
        <taxon>Eukaryota</taxon>
        <taxon>Metazoa</taxon>
        <taxon>Spiralia</taxon>
        <taxon>Lophotrochozoa</taxon>
        <taxon>Mollusca</taxon>
        <taxon>Bivalvia</taxon>
        <taxon>Autobranchia</taxon>
        <taxon>Heteroconchia</taxon>
        <taxon>Euheterodonta</taxon>
        <taxon>Imparidentia</taxon>
        <taxon>Neoheterodontei</taxon>
        <taxon>Myida</taxon>
        <taxon>Myoidea</taxon>
        <taxon>Myidae</taxon>
        <taxon>Mya</taxon>
    </lineage>
</organism>
<evidence type="ECO:0000256" key="1">
    <source>
        <dbReference type="SAM" id="MobiDB-lite"/>
    </source>
</evidence>
<feature type="compositionally biased region" description="Basic and acidic residues" evidence="1">
    <location>
        <begin position="1"/>
        <end position="11"/>
    </location>
</feature>
<feature type="transmembrane region" description="Helical" evidence="2">
    <location>
        <begin position="256"/>
        <end position="276"/>
    </location>
</feature>
<feature type="compositionally biased region" description="Basic and acidic residues" evidence="1">
    <location>
        <begin position="297"/>
        <end position="315"/>
    </location>
</feature>
<keyword evidence="4" id="KW-1185">Reference proteome</keyword>
<accession>A0ABY7G1J5</accession>
<keyword evidence="2" id="KW-0472">Membrane</keyword>
<feature type="region of interest" description="Disordered" evidence="1">
    <location>
        <begin position="294"/>
        <end position="325"/>
    </location>
</feature>
<protein>
    <submittedName>
        <fullName evidence="3">Uncharacterized protein</fullName>
    </submittedName>
</protein>
<keyword evidence="2" id="KW-0812">Transmembrane</keyword>
<dbReference type="Proteomes" id="UP001164746">
    <property type="component" value="Chromosome 15"/>
</dbReference>
<reference evidence="3" key="1">
    <citation type="submission" date="2022-11" db="EMBL/GenBank/DDBJ databases">
        <title>Centuries of genome instability and evolution in soft-shell clam transmissible cancer (bioRxiv).</title>
        <authorList>
            <person name="Hart S.F.M."/>
            <person name="Yonemitsu M.A."/>
            <person name="Giersch R.M."/>
            <person name="Beal B.F."/>
            <person name="Arriagada G."/>
            <person name="Davis B.W."/>
            <person name="Ostrander E.A."/>
            <person name="Goff S.P."/>
            <person name="Metzger M.J."/>
        </authorList>
    </citation>
    <scope>NUCLEOTIDE SEQUENCE</scope>
    <source>
        <strain evidence="3">MELC-2E11</strain>
        <tissue evidence="3">Siphon/mantle</tissue>
    </source>
</reference>
<feature type="transmembrane region" description="Helical" evidence="2">
    <location>
        <begin position="195"/>
        <end position="218"/>
    </location>
</feature>
<evidence type="ECO:0000313" key="3">
    <source>
        <dbReference type="EMBL" id="WAR27264.1"/>
    </source>
</evidence>
<sequence>MAQHQEQHQERSLSSQVKDIGSTSSDVTDSDGRPPVICSAVSDPAVVTSLVMLVADSNFGVVSSNKFDFASVCTSVMTVVSTLVDGKEGGEIGVFLEITSDEGDNSVLLSNEKVPVFIFTVIFSENEVASPVSCTKDVGVSPVVVIEDFMDLLVVSGTDVLMSSGTGTAVKVSSSFDALIIVVDISVSASDVPSLILVISLSVDPSIIVVVISTFAAVDALTLSVGVIEDAIVSVTSVVWTIGLVFSVFVGRDGTVTVFVLIALVTGYVTFTAVTFSKTDSVLVIRVILTEDSQSNGRHDHSDKGEDKKHTEEHSTGGATPETIP</sequence>
<evidence type="ECO:0000313" key="4">
    <source>
        <dbReference type="Proteomes" id="UP001164746"/>
    </source>
</evidence>